<dbReference type="InterPro" id="IPR005841">
    <property type="entry name" value="Alpha-D-phosphohexomutase_SF"/>
</dbReference>
<protein>
    <recommendedName>
        <fullName evidence="5">phosphomannomutase</fullName>
        <ecNumber evidence="5">5.4.2.8</ecNumber>
    </recommendedName>
</protein>
<gene>
    <name evidence="15" type="ORF">SAMN05216210_3318</name>
</gene>
<dbReference type="PANTHER" id="PTHR43771">
    <property type="entry name" value="PHOSPHOMANNOMUTASE"/>
    <property type="match status" value="1"/>
</dbReference>
<dbReference type="Proteomes" id="UP000243924">
    <property type="component" value="Chromosome I"/>
</dbReference>
<evidence type="ECO:0000256" key="7">
    <source>
        <dbReference type="ARBA" id="ARBA00022723"/>
    </source>
</evidence>
<dbReference type="InterPro" id="IPR005845">
    <property type="entry name" value="A-D-PHexomutase_a/b/a-II"/>
</dbReference>
<feature type="transmembrane region" description="Helical" evidence="10">
    <location>
        <begin position="253"/>
        <end position="273"/>
    </location>
</feature>
<dbReference type="InterPro" id="IPR005846">
    <property type="entry name" value="A-D-PHexomutase_a/b/a-III"/>
</dbReference>
<keyword evidence="16" id="KW-1185">Reference proteome</keyword>
<dbReference type="Pfam" id="PF02878">
    <property type="entry name" value="PGM_PMM_I"/>
    <property type="match status" value="1"/>
</dbReference>
<evidence type="ECO:0000256" key="1">
    <source>
        <dbReference type="ARBA" id="ARBA00000586"/>
    </source>
</evidence>
<keyword evidence="6" id="KW-0597">Phosphoprotein</keyword>
<evidence type="ECO:0000259" key="12">
    <source>
        <dbReference type="Pfam" id="PF02878"/>
    </source>
</evidence>
<name>A0A1H2HVA5_9GAMM</name>
<dbReference type="STRING" id="1434072.SAMN05216210_3318"/>
<dbReference type="InterPro" id="IPR036900">
    <property type="entry name" value="A-D-PHexomutase_C_sf"/>
</dbReference>
<dbReference type="Gene3D" id="3.30.310.50">
    <property type="entry name" value="Alpha-D-phosphohexomutase, C-terminal domain"/>
    <property type="match status" value="1"/>
</dbReference>
<comment type="cofactor">
    <cofactor evidence="2">
        <name>Mg(2+)</name>
        <dbReference type="ChEBI" id="CHEBI:18420"/>
    </cofactor>
</comment>
<dbReference type="SUPFAM" id="SSF53738">
    <property type="entry name" value="Phosphoglucomutase, first 3 domains"/>
    <property type="match status" value="3"/>
</dbReference>
<comment type="similarity">
    <text evidence="4">Belongs to the phosphohexose mutase family.</text>
</comment>
<dbReference type="PANTHER" id="PTHR43771:SF2">
    <property type="entry name" value="PHOSPHOMANNOMUTASE_PHOSPHOGLUCOMUTASE"/>
    <property type="match status" value="1"/>
</dbReference>
<keyword evidence="8" id="KW-0460">Magnesium</keyword>
<keyword evidence="9" id="KW-0413">Isomerase</keyword>
<evidence type="ECO:0000256" key="2">
    <source>
        <dbReference type="ARBA" id="ARBA00001946"/>
    </source>
</evidence>
<keyword evidence="7" id="KW-0479">Metal-binding</keyword>
<dbReference type="Pfam" id="PF02879">
    <property type="entry name" value="PGM_PMM_II"/>
    <property type="match status" value="1"/>
</dbReference>
<dbReference type="GO" id="GO:0005975">
    <property type="term" value="P:carbohydrate metabolic process"/>
    <property type="evidence" value="ECO:0007669"/>
    <property type="project" value="InterPro"/>
</dbReference>
<dbReference type="PROSITE" id="PS00710">
    <property type="entry name" value="PGM_PMM"/>
    <property type="match status" value="1"/>
</dbReference>
<dbReference type="FunFam" id="3.40.120.10:FF:000021">
    <property type="entry name" value="Phosphomannomutase/phosphoglucomutase"/>
    <property type="match status" value="1"/>
</dbReference>
<evidence type="ECO:0000313" key="15">
    <source>
        <dbReference type="EMBL" id="SDU35478.1"/>
    </source>
</evidence>
<reference evidence="16" key="1">
    <citation type="submission" date="2016-10" db="EMBL/GenBank/DDBJ databases">
        <authorList>
            <person name="Varghese N."/>
            <person name="Submissions S."/>
        </authorList>
    </citation>
    <scope>NUCLEOTIDE SEQUENCE [LARGE SCALE GENOMIC DNA]</scope>
    <source>
        <strain evidence="16">CECT 8338</strain>
    </source>
</reference>
<feature type="domain" description="Alpha-D-phosphohexomutase C-terminal" evidence="11">
    <location>
        <begin position="747"/>
        <end position="817"/>
    </location>
</feature>
<keyword evidence="10" id="KW-0812">Transmembrane</keyword>
<sequence>MLKRTQSATTGKSQQGLPSTLLPLLITIAGLVIAGVLLWLTLLGSGNTRYQADLSAAYGSQQQGSLDRLLEQIDADLTRLAANPQLQVAVQQGQNPIIDRSLRHTFAHSLAIYTHAPGRANVTDDPEAPVNFGSLDMIRRAERGLTVPVEAYRIGGAWRLYAVKPLRASPSAPIGGTLLVVYDLKRITSNLPPLPEGAGQIRLIQNFPTAAPQTLFQHGHGDGEVQQMPTSHPAWQLEFRPGPQLDGGLLNPLLLLAAAVIALLASVIALLALQSSWSRKLKADADTLCQLSEGHKAAGLELGPLEPAAQCIMNLARNSGRTVGPSPKREAAPATTEELQNPIFQSDDVLDIDIVEEDSDPFTNNDDSMDASAPSLPASIFRAYDIRGTVPEQLNADSMYWIGRAIGSATLDADEPNIVVGRDGRLSGPELVEALIQGLVDSGCQVTDLDMVPTPVVYFATHTSGSRSGVMLTGSHNPPNYNGVKIVIAGQTLYGEQITALLERLEQGKLSQGGGSRKSLQMLDAYREHIVDDIVLARPLKVVIDCGNGVTGIIAQQLLEEIGCEVIPLFTEVDGNFPNHHPDPGHIENLQELIATVKTEQADIGLAFDGDGDRVGVISNSGQLIYPDRLLMLLAEDILARNPGADIIFDVKCTRQLSTLISKQGGRPLMWKSGHSLIKAKMRETGALLAGEMSGHIFFKERWFGFDDGLYVACRLLELLALQDASSTELFSRYRSGLTTPELTLEVGDERKFTLIEQLRKGADWGDGRVSDVDGLRVDYPNGWGLVRASNTTPMLVLRFEASNTEELERLKQIFRDQMAKIAPDLPFIF</sequence>
<dbReference type="InterPro" id="IPR016066">
    <property type="entry name" value="A-D-PHexomutase_CS"/>
</dbReference>
<feature type="transmembrane region" description="Helical" evidence="10">
    <location>
        <begin position="21"/>
        <end position="42"/>
    </location>
</feature>
<comment type="pathway">
    <text evidence="3">Nucleotide-sugar biosynthesis; GDP-alpha-D-mannose biosynthesis; alpha-D-mannose 1-phosphate from D-fructose 6-phosphate: step 2/2.</text>
</comment>
<accession>A0A1H2HVA5</accession>
<dbReference type="GO" id="GO:0004615">
    <property type="term" value="F:phosphomannomutase activity"/>
    <property type="evidence" value="ECO:0007669"/>
    <property type="project" value="UniProtKB-EC"/>
</dbReference>
<organism evidence="15 16">
    <name type="scientific">Halopseudomonas salegens</name>
    <dbReference type="NCBI Taxonomy" id="1434072"/>
    <lineage>
        <taxon>Bacteria</taxon>
        <taxon>Pseudomonadati</taxon>
        <taxon>Pseudomonadota</taxon>
        <taxon>Gammaproteobacteria</taxon>
        <taxon>Pseudomonadales</taxon>
        <taxon>Pseudomonadaceae</taxon>
        <taxon>Halopseudomonas</taxon>
    </lineage>
</organism>
<feature type="domain" description="Alpha-D-phosphohexomutase alpha/beta/alpha" evidence="13">
    <location>
        <begin position="525"/>
        <end position="622"/>
    </location>
</feature>
<evidence type="ECO:0000256" key="5">
    <source>
        <dbReference type="ARBA" id="ARBA00012730"/>
    </source>
</evidence>
<dbReference type="InterPro" id="IPR016055">
    <property type="entry name" value="A-D-PHexomutase_a/b/a-I/II/III"/>
</dbReference>
<evidence type="ECO:0000256" key="10">
    <source>
        <dbReference type="SAM" id="Phobius"/>
    </source>
</evidence>
<dbReference type="Gene3D" id="3.40.120.10">
    <property type="entry name" value="Alpha-D-Glucose-1,6-Bisphosphate, subunit A, domain 3"/>
    <property type="match status" value="3"/>
</dbReference>
<dbReference type="EMBL" id="LT629787">
    <property type="protein sequence ID" value="SDU35478.1"/>
    <property type="molecule type" value="Genomic_DNA"/>
</dbReference>
<keyword evidence="10" id="KW-1133">Transmembrane helix</keyword>
<evidence type="ECO:0000313" key="16">
    <source>
        <dbReference type="Proteomes" id="UP000243924"/>
    </source>
</evidence>
<dbReference type="CDD" id="cd03089">
    <property type="entry name" value="PMM_PGM"/>
    <property type="match status" value="1"/>
</dbReference>
<dbReference type="Pfam" id="PF02880">
    <property type="entry name" value="PGM_PMM_III"/>
    <property type="match status" value="1"/>
</dbReference>
<evidence type="ECO:0000256" key="4">
    <source>
        <dbReference type="ARBA" id="ARBA00010231"/>
    </source>
</evidence>
<evidence type="ECO:0000259" key="11">
    <source>
        <dbReference type="Pfam" id="PF00408"/>
    </source>
</evidence>
<evidence type="ECO:0000259" key="13">
    <source>
        <dbReference type="Pfam" id="PF02879"/>
    </source>
</evidence>
<proteinExistence type="inferred from homology"/>
<dbReference type="InterPro" id="IPR005843">
    <property type="entry name" value="A-D-PHexomutase_C"/>
</dbReference>
<feature type="domain" description="Alpha-D-phosphohexomutase alpha/beta/alpha" evidence="12">
    <location>
        <begin position="380"/>
        <end position="507"/>
    </location>
</feature>
<evidence type="ECO:0000256" key="6">
    <source>
        <dbReference type="ARBA" id="ARBA00022553"/>
    </source>
</evidence>
<evidence type="ECO:0000256" key="8">
    <source>
        <dbReference type="ARBA" id="ARBA00022842"/>
    </source>
</evidence>
<evidence type="ECO:0000256" key="3">
    <source>
        <dbReference type="ARBA" id="ARBA00004699"/>
    </source>
</evidence>
<keyword evidence="10" id="KW-0472">Membrane</keyword>
<dbReference type="Pfam" id="PF00408">
    <property type="entry name" value="PGM_PMM_IV"/>
    <property type="match status" value="1"/>
</dbReference>
<comment type="catalytic activity">
    <reaction evidence="1">
        <text>alpha-D-mannose 1-phosphate = D-mannose 6-phosphate</text>
        <dbReference type="Rhea" id="RHEA:11140"/>
        <dbReference type="ChEBI" id="CHEBI:58409"/>
        <dbReference type="ChEBI" id="CHEBI:58735"/>
        <dbReference type="EC" id="5.4.2.8"/>
    </reaction>
</comment>
<feature type="domain" description="Alpha-D-phosphohexomutase alpha/beta/alpha" evidence="14">
    <location>
        <begin position="627"/>
        <end position="731"/>
    </location>
</feature>
<dbReference type="InterPro" id="IPR005844">
    <property type="entry name" value="A-D-PHexomutase_a/b/a-I"/>
</dbReference>
<evidence type="ECO:0000256" key="9">
    <source>
        <dbReference type="ARBA" id="ARBA00023235"/>
    </source>
</evidence>
<dbReference type="GO" id="GO:0000287">
    <property type="term" value="F:magnesium ion binding"/>
    <property type="evidence" value="ECO:0007669"/>
    <property type="project" value="InterPro"/>
</dbReference>
<evidence type="ECO:0000259" key="14">
    <source>
        <dbReference type="Pfam" id="PF02880"/>
    </source>
</evidence>
<dbReference type="SUPFAM" id="SSF55957">
    <property type="entry name" value="Phosphoglucomutase, C-terminal domain"/>
    <property type="match status" value="1"/>
</dbReference>
<dbReference type="PRINTS" id="PR00509">
    <property type="entry name" value="PGMPMM"/>
</dbReference>
<dbReference type="EC" id="5.4.2.8" evidence="5"/>
<dbReference type="AlphaFoldDB" id="A0A1H2HVA5"/>